<reference evidence="2" key="2">
    <citation type="submission" date="2020-09" db="EMBL/GenBank/DDBJ databases">
        <authorList>
            <person name="Sun Q."/>
            <person name="Zhou Y."/>
        </authorList>
    </citation>
    <scope>NUCLEOTIDE SEQUENCE</scope>
    <source>
        <strain evidence="2">CGMCC 1.8984</strain>
    </source>
</reference>
<name>A0A917P8H0_9MICO</name>
<protein>
    <recommendedName>
        <fullName evidence="4">AbiEi antitoxin C-terminal domain-containing protein</fullName>
    </recommendedName>
</protein>
<reference evidence="2" key="1">
    <citation type="journal article" date="2014" name="Int. J. Syst. Evol. Microbiol.">
        <title>Complete genome sequence of Corynebacterium casei LMG S-19264T (=DSM 44701T), isolated from a smear-ripened cheese.</title>
        <authorList>
            <consortium name="US DOE Joint Genome Institute (JGI-PGF)"/>
            <person name="Walter F."/>
            <person name="Albersmeier A."/>
            <person name="Kalinowski J."/>
            <person name="Ruckert C."/>
        </authorList>
    </citation>
    <scope>NUCLEOTIDE SEQUENCE</scope>
    <source>
        <strain evidence="2">CGMCC 1.8984</strain>
    </source>
</reference>
<dbReference type="EMBL" id="BMMD01000001">
    <property type="protein sequence ID" value="GGJ66578.1"/>
    <property type="molecule type" value="Genomic_DNA"/>
</dbReference>
<evidence type="ECO:0000256" key="1">
    <source>
        <dbReference type="SAM" id="MobiDB-lite"/>
    </source>
</evidence>
<proteinExistence type="predicted"/>
<comment type="caution">
    <text evidence="2">The sequence shown here is derived from an EMBL/GenBank/DDBJ whole genome shotgun (WGS) entry which is preliminary data.</text>
</comment>
<feature type="region of interest" description="Disordered" evidence="1">
    <location>
        <begin position="101"/>
        <end position="139"/>
    </location>
</feature>
<evidence type="ECO:0000313" key="3">
    <source>
        <dbReference type="Proteomes" id="UP000636956"/>
    </source>
</evidence>
<feature type="compositionally biased region" description="Low complexity" evidence="1">
    <location>
        <begin position="106"/>
        <end position="124"/>
    </location>
</feature>
<evidence type="ECO:0000313" key="2">
    <source>
        <dbReference type="EMBL" id="GGJ66578.1"/>
    </source>
</evidence>
<accession>A0A917P8H0</accession>
<gene>
    <name evidence="2" type="ORF">GCM10011372_00290</name>
</gene>
<organism evidence="2 3">
    <name type="scientific">Agromyces bauzanensis</name>
    <dbReference type="NCBI Taxonomy" id="1308924"/>
    <lineage>
        <taxon>Bacteria</taxon>
        <taxon>Bacillati</taxon>
        <taxon>Actinomycetota</taxon>
        <taxon>Actinomycetes</taxon>
        <taxon>Micrococcales</taxon>
        <taxon>Microbacteriaceae</taxon>
        <taxon>Agromyces</taxon>
    </lineage>
</organism>
<evidence type="ECO:0008006" key="4">
    <source>
        <dbReference type="Google" id="ProtNLM"/>
    </source>
</evidence>
<sequence length="367" mass="40174">MRYRGPVHPDRVSRSRELPWSLRTVKSFTRREADKRGVHWRRLAADDLERPFHGVRRLAGSDQSVRELAEAYAKRMPKRQVFSHETAAALWGMPLPASEGMPTVSPAPAAGDSPAAEPAPSDTALRITEPPSSDGVVKPAPRLHVSVPRGSAPPTARGVVGHVLRFERLTIYVHGGLRVVDPASAWVQCAARLSLDDLAAAADFLLTGTQPLDGRAPRCTRDDLAAAIERHAGCRGATLLRQALELARSGPLSRRESLLRLDLLRGGLPEPECNHRVLGPDGSLVAMIDLAYPSYRVGLEYQSDLHRPAAAFRRDIGRLERLSDVDWMIVQVTSDDVSADGAVRNSAALQERVARRLRARGWRPGTS</sequence>
<dbReference type="AlphaFoldDB" id="A0A917P8H0"/>
<dbReference type="Proteomes" id="UP000636956">
    <property type="component" value="Unassembled WGS sequence"/>
</dbReference>
<keyword evidence="3" id="KW-1185">Reference proteome</keyword>